<protein>
    <submittedName>
        <fullName evidence="1">Uncharacterized protein</fullName>
    </submittedName>
</protein>
<proteinExistence type="predicted"/>
<dbReference type="RefSeq" id="WP_196489581.1">
    <property type="nucleotide sequence ID" value="NZ_KQ956364.1"/>
</dbReference>
<feature type="non-terminal residue" evidence="1">
    <location>
        <position position="1"/>
    </location>
</feature>
<dbReference type="Proteomes" id="UP000070646">
    <property type="component" value="Unassembled WGS sequence"/>
</dbReference>
<gene>
    <name evidence="1" type="ORF">HMPREF3222_03388</name>
</gene>
<evidence type="ECO:0000313" key="2">
    <source>
        <dbReference type="Proteomes" id="UP000070646"/>
    </source>
</evidence>
<comment type="caution">
    <text evidence="1">The sequence shown here is derived from an EMBL/GenBank/DDBJ whole genome shotgun (WGS) entry which is preliminary data.</text>
</comment>
<dbReference type="EMBL" id="LRPU01000258">
    <property type="protein sequence ID" value="KXA02306.1"/>
    <property type="molecule type" value="Genomic_DNA"/>
</dbReference>
<sequence length="65" mass="7284">GSLRRSITGTCKITDSEATVTVGSPLIYAKKVEFQDKSYLRSTLMRDFLNVGNVFTKYIRGASYE</sequence>
<dbReference type="AlphaFoldDB" id="A0A133MDY9"/>
<reference evidence="1 2" key="1">
    <citation type="submission" date="2016-01" db="EMBL/GenBank/DDBJ databases">
        <authorList>
            <person name="Oliw E.H."/>
        </authorList>
    </citation>
    <scope>NUCLEOTIDE SEQUENCE [LARGE SCALE GENOMIC DNA]</scope>
    <source>
        <strain evidence="1 2">MJR7757A</strain>
    </source>
</reference>
<accession>A0A133MDY9</accession>
<organism evidence="1 2">
    <name type="scientific">Clostridium perfringens</name>
    <dbReference type="NCBI Taxonomy" id="1502"/>
    <lineage>
        <taxon>Bacteria</taxon>
        <taxon>Bacillati</taxon>
        <taxon>Bacillota</taxon>
        <taxon>Clostridia</taxon>
        <taxon>Eubacteriales</taxon>
        <taxon>Clostridiaceae</taxon>
        <taxon>Clostridium</taxon>
    </lineage>
</organism>
<dbReference type="PATRIC" id="fig|1502.174.peg.3426"/>
<name>A0A133MDY9_CLOPF</name>
<evidence type="ECO:0000313" key="1">
    <source>
        <dbReference type="EMBL" id="KXA02306.1"/>
    </source>
</evidence>